<name>A0A1L4BMF3_9STRA</name>
<dbReference type="Pfam" id="PF00203">
    <property type="entry name" value="Ribosomal_S19"/>
    <property type="match status" value="1"/>
</dbReference>
<sequence length="88" mass="10302">MSRSKWKGPFIDINNVNELKEKRQENKLISMGRNSEITPLLVGFSYNVHNGKTYNEVSVTENMIGHKFGEFSFTRAKYIFKKKTKKKN</sequence>
<geneLocation type="mitochondrion" evidence="5"/>
<dbReference type="SUPFAM" id="SSF54570">
    <property type="entry name" value="Ribosomal protein S19"/>
    <property type="match status" value="1"/>
</dbReference>
<evidence type="ECO:0000313" key="5">
    <source>
        <dbReference type="EMBL" id="API83132.1"/>
    </source>
</evidence>
<dbReference type="InterPro" id="IPR002222">
    <property type="entry name" value="Ribosomal_uS19"/>
</dbReference>
<dbReference type="GO" id="GO:0000028">
    <property type="term" value="P:ribosomal small subunit assembly"/>
    <property type="evidence" value="ECO:0007669"/>
    <property type="project" value="TreeGrafter"/>
</dbReference>
<dbReference type="GO" id="GO:0003735">
    <property type="term" value="F:structural constituent of ribosome"/>
    <property type="evidence" value="ECO:0007669"/>
    <property type="project" value="InterPro"/>
</dbReference>
<keyword evidence="5" id="KW-0496">Mitochondrion</keyword>
<dbReference type="AlphaFoldDB" id="A0A1L4BMF3"/>
<dbReference type="Gene3D" id="3.30.860.10">
    <property type="entry name" value="30s Ribosomal Protein S19, Chain A"/>
    <property type="match status" value="1"/>
</dbReference>
<dbReference type="GO" id="GO:0005763">
    <property type="term" value="C:mitochondrial small ribosomal subunit"/>
    <property type="evidence" value="ECO:0007669"/>
    <property type="project" value="TreeGrafter"/>
</dbReference>
<gene>
    <name evidence="5" type="primary">rps19</name>
</gene>
<keyword evidence="2 4" id="KW-0689">Ribosomal protein</keyword>
<dbReference type="PIRSF" id="PIRSF002144">
    <property type="entry name" value="Ribosomal_S19"/>
    <property type="match status" value="1"/>
</dbReference>
<dbReference type="InterPro" id="IPR020934">
    <property type="entry name" value="Ribosomal_uS19_CS"/>
</dbReference>
<evidence type="ECO:0000256" key="2">
    <source>
        <dbReference type="ARBA" id="ARBA00022980"/>
    </source>
</evidence>
<dbReference type="PROSITE" id="PS00323">
    <property type="entry name" value="RIBOSOMAL_S19"/>
    <property type="match status" value="1"/>
</dbReference>
<dbReference type="PANTHER" id="PTHR11880:SF8">
    <property type="entry name" value="SMALL RIBOSOMAL SUBUNIT PROTEIN US19M"/>
    <property type="match status" value="1"/>
</dbReference>
<protein>
    <submittedName>
        <fullName evidence="5">Ribosomal protein S19</fullName>
    </submittedName>
</protein>
<dbReference type="PRINTS" id="PR00975">
    <property type="entry name" value="RIBOSOMALS19"/>
</dbReference>
<evidence type="ECO:0000256" key="1">
    <source>
        <dbReference type="ARBA" id="ARBA00007345"/>
    </source>
</evidence>
<dbReference type="EMBL" id="KX889125">
    <property type="protein sequence ID" value="API83132.1"/>
    <property type="molecule type" value="Genomic_DNA"/>
</dbReference>
<dbReference type="InterPro" id="IPR023575">
    <property type="entry name" value="Ribosomal_uS19_SF"/>
</dbReference>
<reference evidence="5" key="1">
    <citation type="submission" date="2016-09" db="EMBL/GenBank/DDBJ databases">
        <title>The complete mitochondrial genome of the stalk-forming diatom Didymosphenia geminata.</title>
        <authorList>
            <person name="Aunins A.W."/>
            <person name="King T.L."/>
            <person name="Hamilton D."/>
        </authorList>
    </citation>
    <scope>NUCLEOTIDE SEQUENCE</scope>
</reference>
<organism evidence="5">
    <name type="scientific">Didymosphenia geminata</name>
    <name type="common">rock snot</name>
    <dbReference type="NCBI Taxonomy" id="1115533"/>
    <lineage>
        <taxon>Eukaryota</taxon>
        <taxon>Sar</taxon>
        <taxon>Stramenopiles</taxon>
        <taxon>Ochrophyta</taxon>
        <taxon>Bacillariophyta</taxon>
        <taxon>Bacillariophyceae</taxon>
        <taxon>Bacillariophycidae</taxon>
        <taxon>Cymbellales</taxon>
        <taxon>Gomphonemataceae</taxon>
        <taxon>Didymosphenia</taxon>
    </lineage>
</organism>
<keyword evidence="3 4" id="KW-0687">Ribonucleoprotein</keyword>
<evidence type="ECO:0000256" key="4">
    <source>
        <dbReference type="RuleBase" id="RU003485"/>
    </source>
</evidence>
<proteinExistence type="inferred from homology"/>
<comment type="similarity">
    <text evidence="1 4">Belongs to the universal ribosomal protein uS19 family.</text>
</comment>
<dbReference type="GO" id="GO:0003723">
    <property type="term" value="F:RNA binding"/>
    <property type="evidence" value="ECO:0007669"/>
    <property type="project" value="InterPro"/>
</dbReference>
<dbReference type="PANTHER" id="PTHR11880">
    <property type="entry name" value="RIBOSOMAL PROTEIN S19P FAMILY MEMBER"/>
    <property type="match status" value="1"/>
</dbReference>
<dbReference type="RefSeq" id="YP_009329932.1">
    <property type="nucleotide sequence ID" value="NC_032171.1"/>
</dbReference>
<dbReference type="GeneID" id="30683909"/>
<evidence type="ECO:0000256" key="3">
    <source>
        <dbReference type="ARBA" id="ARBA00023274"/>
    </source>
</evidence>
<dbReference type="HAMAP" id="MF_00531">
    <property type="entry name" value="Ribosomal_uS19"/>
    <property type="match status" value="1"/>
</dbReference>
<accession>A0A1L4BMF3</accession>
<dbReference type="GO" id="GO:0006412">
    <property type="term" value="P:translation"/>
    <property type="evidence" value="ECO:0007669"/>
    <property type="project" value="InterPro"/>
</dbReference>